<dbReference type="InterPro" id="IPR011050">
    <property type="entry name" value="Pectin_lyase_fold/virulence"/>
</dbReference>
<organism evidence="1 2">
    <name type="scientific">Edaphochlamys debaryana</name>
    <dbReference type="NCBI Taxonomy" id="47281"/>
    <lineage>
        <taxon>Eukaryota</taxon>
        <taxon>Viridiplantae</taxon>
        <taxon>Chlorophyta</taxon>
        <taxon>core chlorophytes</taxon>
        <taxon>Chlorophyceae</taxon>
        <taxon>CS clade</taxon>
        <taxon>Chlamydomonadales</taxon>
        <taxon>Chlamydomonadales incertae sedis</taxon>
        <taxon>Edaphochlamys</taxon>
    </lineage>
</organism>
<sequence>MSNLLLSRAKLLHPGLEEGPWADDMEAVVGVLCGADTAGPSASGTAAACTVVLEGVTMRDNTGVATSGLYVLCDGTGAASCRVTLKDCSIEGNRLLWQPAIDPANLPPPGLFAPLTDWDTLASGTSAYDNPGPGLQLFRAMMPWLTFTYSLIDYWAGLTAKQAISRMLDLGLEKHLGRLPRVTGRTLGGVVLHQRNAPWPGVGVGGPALMDVDISGGSFVGNDGSAIMSTATDWSSMAGGNGTWAPTDPLRHSAAFTLRDVTLRDHVSGAPAVWLRWPMRVTVTNCTATNSSGAMWLDQVRDDATLEGCSFVGGY</sequence>
<dbReference type="OrthoDB" id="541289at2759"/>
<dbReference type="AlphaFoldDB" id="A0A835XU94"/>
<dbReference type="Proteomes" id="UP000612055">
    <property type="component" value="Unassembled WGS sequence"/>
</dbReference>
<evidence type="ECO:0000313" key="2">
    <source>
        <dbReference type="Proteomes" id="UP000612055"/>
    </source>
</evidence>
<reference evidence="1" key="1">
    <citation type="journal article" date="2020" name="bioRxiv">
        <title>Comparative genomics of Chlamydomonas.</title>
        <authorList>
            <person name="Craig R.J."/>
            <person name="Hasan A.R."/>
            <person name="Ness R.W."/>
            <person name="Keightley P.D."/>
        </authorList>
    </citation>
    <scope>NUCLEOTIDE SEQUENCE</scope>
    <source>
        <strain evidence="1">CCAP 11/70</strain>
    </source>
</reference>
<evidence type="ECO:0000313" key="1">
    <source>
        <dbReference type="EMBL" id="KAG2489840.1"/>
    </source>
</evidence>
<dbReference type="SMART" id="SM00710">
    <property type="entry name" value="PbH1"/>
    <property type="match status" value="4"/>
</dbReference>
<proteinExistence type="predicted"/>
<comment type="caution">
    <text evidence="1">The sequence shown here is derived from an EMBL/GenBank/DDBJ whole genome shotgun (WGS) entry which is preliminary data.</text>
</comment>
<dbReference type="InterPro" id="IPR006626">
    <property type="entry name" value="PbH1"/>
</dbReference>
<name>A0A835XU94_9CHLO</name>
<dbReference type="SUPFAM" id="SSF51126">
    <property type="entry name" value="Pectin lyase-like"/>
    <property type="match status" value="1"/>
</dbReference>
<gene>
    <name evidence="1" type="ORF">HYH03_011643</name>
</gene>
<accession>A0A835XU94</accession>
<dbReference type="EMBL" id="JAEHOE010000068">
    <property type="protein sequence ID" value="KAG2489840.1"/>
    <property type="molecule type" value="Genomic_DNA"/>
</dbReference>
<protein>
    <submittedName>
        <fullName evidence="1">Uncharacterized protein</fullName>
    </submittedName>
</protein>
<keyword evidence="2" id="KW-1185">Reference proteome</keyword>